<reference evidence="8" key="1">
    <citation type="journal article" date="2019" name="Int. J. Syst. Evol. Microbiol.">
        <title>The Global Catalogue of Microorganisms (GCM) 10K type strain sequencing project: providing services to taxonomists for standard genome sequencing and annotation.</title>
        <authorList>
            <consortium name="The Broad Institute Genomics Platform"/>
            <consortium name="The Broad Institute Genome Sequencing Center for Infectious Disease"/>
            <person name="Wu L."/>
            <person name="Ma J."/>
        </authorList>
    </citation>
    <scope>NUCLEOTIDE SEQUENCE [LARGE SCALE GENOMIC DNA]</scope>
    <source>
        <strain evidence="8">CGMCC 1.14993</strain>
    </source>
</reference>
<comment type="similarity">
    <text evidence="2">Belongs to the bacterial solute-binding protein 5 family.</text>
</comment>
<dbReference type="InterPro" id="IPR039424">
    <property type="entry name" value="SBP_5"/>
</dbReference>
<dbReference type="Pfam" id="PF00496">
    <property type="entry name" value="SBP_bac_5"/>
    <property type="match status" value="1"/>
</dbReference>
<evidence type="ECO:0000256" key="3">
    <source>
        <dbReference type="ARBA" id="ARBA00022448"/>
    </source>
</evidence>
<dbReference type="GO" id="GO:0030313">
    <property type="term" value="C:cell envelope"/>
    <property type="evidence" value="ECO:0007669"/>
    <property type="project" value="UniProtKB-SubCell"/>
</dbReference>
<keyword evidence="4" id="KW-0732">Signal</keyword>
<gene>
    <name evidence="7" type="ORF">GCM10007380_25660</name>
</gene>
<keyword evidence="3" id="KW-0813">Transport</keyword>
<dbReference type="RefSeq" id="WP_087999974.1">
    <property type="nucleotide sequence ID" value="NZ_BMHB01000001.1"/>
</dbReference>
<evidence type="ECO:0000256" key="5">
    <source>
        <dbReference type="ARBA" id="ARBA00022856"/>
    </source>
</evidence>
<evidence type="ECO:0000256" key="2">
    <source>
        <dbReference type="ARBA" id="ARBA00005695"/>
    </source>
</evidence>
<comment type="subcellular location">
    <subcellularLocation>
        <location evidence="1">Cell envelope</location>
    </subcellularLocation>
</comment>
<dbReference type="AlphaFoldDB" id="A0A8J3AK38"/>
<evidence type="ECO:0000256" key="4">
    <source>
        <dbReference type="ARBA" id="ARBA00022729"/>
    </source>
</evidence>
<dbReference type="Gene3D" id="3.40.190.10">
    <property type="entry name" value="Periplasmic binding protein-like II"/>
    <property type="match status" value="1"/>
</dbReference>
<dbReference type="Proteomes" id="UP000626244">
    <property type="component" value="Unassembled WGS sequence"/>
</dbReference>
<dbReference type="GO" id="GO:0015833">
    <property type="term" value="P:peptide transport"/>
    <property type="evidence" value="ECO:0007669"/>
    <property type="project" value="UniProtKB-KW"/>
</dbReference>
<keyword evidence="5" id="KW-0571">Peptide transport</keyword>
<feature type="domain" description="Solute-binding protein family 5" evidence="6">
    <location>
        <begin position="17"/>
        <end position="200"/>
    </location>
</feature>
<name>A0A8J3AK38_9BACI</name>
<protein>
    <recommendedName>
        <fullName evidence="6">Solute-binding protein family 5 domain-containing protein</fullName>
    </recommendedName>
</protein>
<dbReference type="PANTHER" id="PTHR30290:SF10">
    <property type="entry name" value="PERIPLASMIC OLIGOPEPTIDE-BINDING PROTEIN-RELATED"/>
    <property type="match status" value="1"/>
</dbReference>
<dbReference type="InterPro" id="IPR000914">
    <property type="entry name" value="SBP_5_dom"/>
</dbReference>
<dbReference type="OrthoDB" id="9801912at2"/>
<evidence type="ECO:0000256" key="1">
    <source>
        <dbReference type="ARBA" id="ARBA00004196"/>
    </source>
</evidence>
<dbReference type="GO" id="GO:1904680">
    <property type="term" value="F:peptide transmembrane transporter activity"/>
    <property type="evidence" value="ECO:0007669"/>
    <property type="project" value="TreeGrafter"/>
</dbReference>
<evidence type="ECO:0000313" key="7">
    <source>
        <dbReference type="EMBL" id="GGI14978.1"/>
    </source>
</evidence>
<dbReference type="EMBL" id="BMHB01000001">
    <property type="protein sequence ID" value="GGI14978.1"/>
    <property type="molecule type" value="Genomic_DNA"/>
</dbReference>
<keyword evidence="5" id="KW-0653">Protein transport</keyword>
<proteinExistence type="inferred from homology"/>
<dbReference type="FunFam" id="3.90.76.10:FF:000001">
    <property type="entry name" value="Oligopeptide ABC transporter substrate-binding protein"/>
    <property type="match status" value="1"/>
</dbReference>
<dbReference type="CDD" id="cd08504">
    <property type="entry name" value="PBP2_OppA"/>
    <property type="match status" value="1"/>
</dbReference>
<evidence type="ECO:0000313" key="8">
    <source>
        <dbReference type="Proteomes" id="UP000626244"/>
    </source>
</evidence>
<sequence length="201" mass="23112">MTNVMEGLYRLDKNDQPIDGVAEQYEVSKDGKTCTFHIRDNAKWSTGDLVSVKDFEYSLKKSIDPEHGSEYAYIMCDFKNAEAINLKKIPSDQLGVKAIDDKTLQVQLESPVPYILNLVTFPTFYPQNEKFIEEQGEKYALEANKGTYNGPFSLSKWKHDVSFKLTKNVQFWDKSTVKLKELYYNIVKDIHAAVNLYETGK</sequence>
<organism evidence="7 8">
    <name type="scientific">Gottfriedia solisilvae</name>
    <dbReference type="NCBI Taxonomy" id="1516104"/>
    <lineage>
        <taxon>Bacteria</taxon>
        <taxon>Bacillati</taxon>
        <taxon>Bacillota</taxon>
        <taxon>Bacilli</taxon>
        <taxon>Bacillales</taxon>
        <taxon>Bacillaceae</taxon>
        <taxon>Gottfriedia</taxon>
    </lineage>
</organism>
<dbReference type="PANTHER" id="PTHR30290">
    <property type="entry name" value="PERIPLASMIC BINDING COMPONENT OF ABC TRANSPORTER"/>
    <property type="match status" value="1"/>
</dbReference>
<dbReference type="Gene3D" id="3.90.76.10">
    <property type="entry name" value="Dipeptide-binding Protein, Domain 1"/>
    <property type="match status" value="1"/>
</dbReference>
<keyword evidence="8" id="KW-1185">Reference proteome</keyword>
<evidence type="ECO:0000259" key="6">
    <source>
        <dbReference type="Pfam" id="PF00496"/>
    </source>
</evidence>
<comment type="caution">
    <text evidence="7">The sequence shown here is derived from an EMBL/GenBank/DDBJ whole genome shotgun (WGS) entry which is preliminary data.</text>
</comment>
<accession>A0A8J3AK38</accession>
<dbReference type="SUPFAM" id="SSF53850">
    <property type="entry name" value="Periplasmic binding protein-like II"/>
    <property type="match status" value="1"/>
</dbReference>